<dbReference type="Proteomes" id="UP001409291">
    <property type="component" value="Unassembled WGS sequence"/>
</dbReference>
<dbReference type="InterPro" id="IPR029058">
    <property type="entry name" value="AB_hydrolase_fold"/>
</dbReference>
<dbReference type="InterPro" id="IPR050955">
    <property type="entry name" value="Plant_Biomass_Hydrol_Est"/>
</dbReference>
<protein>
    <submittedName>
        <fullName evidence="4">Prolyl oligopeptidase family serine peptidase</fullName>
    </submittedName>
</protein>
<dbReference type="InterPro" id="IPR001375">
    <property type="entry name" value="Peptidase_S9_cat"/>
</dbReference>
<accession>A0ABV0BME3</accession>
<feature type="domain" description="Peptidase S9 prolyl oligopeptidase catalytic" evidence="3">
    <location>
        <begin position="384"/>
        <end position="535"/>
    </location>
</feature>
<gene>
    <name evidence="4" type="ORF">ABE541_00510</name>
</gene>
<evidence type="ECO:0000259" key="3">
    <source>
        <dbReference type="Pfam" id="PF00326"/>
    </source>
</evidence>
<dbReference type="PANTHER" id="PTHR43037:SF4">
    <property type="entry name" value="PEPTIDASE S9 PROLYL OLIGOPEPTIDASE CATALYTIC DOMAIN-CONTAINING PROTEIN"/>
    <property type="match status" value="1"/>
</dbReference>
<dbReference type="RefSeq" id="WP_346580313.1">
    <property type="nucleotide sequence ID" value="NZ_JBDJNQ010000001.1"/>
</dbReference>
<dbReference type="PANTHER" id="PTHR43037">
    <property type="entry name" value="UNNAMED PRODUCT-RELATED"/>
    <property type="match status" value="1"/>
</dbReference>
<evidence type="ECO:0000256" key="1">
    <source>
        <dbReference type="ARBA" id="ARBA00022729"/>
    </source>
</evidence>
<sequence length="849" mass="95522">MQYQQSLLNIKSIFIILFLSLIIIPSSAQNIHRFTEGLSIEAPFTYGREAIYTDELLWYFYQHKLSTPVAGTTLDGKDDKALWTIVKADTSGFFRRQQNTATNLQQPNNPPGPGRIAQQSQNTTSAASTYRGPRPSYLYLTYHSNKEQAALLNIRGNSAVLINGEMHTGDPYRMGWLYIPVQLKKGLNEFYVRGSFIAATLSFPKNKIQIATEDLTLPDIVQGKQNQNLLIGLVLINTSNKNIHNLKIQSNIGGRKVISTAPVLMANSTRKIIVPIDASAINSLGEVQTDIAIWDKEKLIETKKIPLRSVSGNTPYRITFISKIDNSLQYYAVNPALGGEKAGDALFFSVHGAGVEALGQAQAYQVKDWGTLVAPTNRRPRGFNWEDWGRMDALEVLDLAQQTLKPDSQKIYLTGHSMGGHGTWFLGATYPEKWAAIAPCAGYPTLKGYGSADGLIPEKGRNMYEDILLKSGNQSDVIAYASNYKPLGIYVLHGDADRTVSVEYARQMRKLLGTFHPDFSYYEYPGGSHWYSNESVDWKPLFDYFKIHQRKTTNEVDHIDFKTSNPGISATYYWSTIYQQIKPLDYSQIVLTRNLEKRTLIGKTDNVQILKLNLEGFQKNEPITIDIDSSNTITYQWNTIEQSVVYLKREAQGWLVVERPKLDQKGPHRNGSFKEAFNHSMVYVYGTTGTKDENKWALEKVLHDAEAWYYRGNGTFDVIADRDFDAEKYIDRNIILIGNAKTNSAWNKLLSDCPITVTSDQIKIDKQTYKGNDLGGYFYWKKPGTETRGVGVITGTGLKGMQATGANQYFAGASGFPDYMFFNLDMLKNGPENIIDAGFYSNEWKIEAK</sequence>
<keyword evidence="1" id="KW-0732">Signal</keyword>
<feature type="region of interest" description="Disordered" evidence="2">
    <location>
        <begin position="101"/>
        <end position="130"/>
    </location>
</feature>
<dbReference type="Pfam" id="PF00326">
    <property type="entry name" value="Peptidase_S9"/>
    <property type="match status" value="1"/>
</dbReference>
<proteinExistence type="predicted"/>
<name>A0ABV0BME3_9SPHI</name>
<dbReference type="EMBL" id="JBDJNQ010000001">
    <property type="protein sequence ID" value="MEN5375737.1"/>
    <property type="molecule type" value="Genomic_DNA"/>
</dbReference>
<evidence type="ECO:0000313" key="5">
    <source>
        <dbReference type="Proteomes" id="UP001409291"/>
    </source>
</evidence>
<dbReference type="Gene3D" id="3.40.50.1820">
    <property type="entry name" value="alpha/beta hydrolase"/>
    <property type="match status" value="1"/>
</dbReference>
<feature type="compositionally biased region" description="Polar residues" evidence="2">
    <location>
        <begin position="117"/>
        <end position="128"/>
    </location>
</feature>
<organism evidence="4 5">
    <name type="scientific">Sphingobacterium kitahiroshimense</name>
    <dbReference type="NCBI Taxonomy" id="470446"/>
    <lineage>
        <taxon>Bacteria</taxon>
        <taxon>Pseudomonadati</taxon>
        <taxon>Bacteroidota</taxon>
        <taxon>Sphingobacteriia</taxon>
        <taxon>Sphingobacteriales</taxon>
        <taxon>Sphingobacteriaceae</taxon>
        <taxon>Sphingobacterium</taxon>
    </lineage>
</organism>
<reference evidence="4 5" key="1">
    <citation type="submission" date="2024-04" db="EMBL/GenBank/DDBJ databases">
        <title>WGS of bacteria from Torrens River.</title>
        <authorList>
            <person name="Wyrsch E.R."/>
            <person name="Drigo B."/>
        </authorList>
    </citation>
    <scope>NUCLEOTIDE SEQUENCE [LARGE SCALE GENOMIC DNA]</scope>
    <source>
        <strain evidence="4 5">TWI391</strain>
    </source>
</reference>
<dbReference type="SUPFAM" id="SSF53474">
    <property type="entry name" value="alpha/beta-Hydrolases"/>
    <property type="match status" value="2"/>
</dbReference>
<evidence type="ECO:0000313" key="4">
    <source>
        <dbReference type="EMBL" id="MEN5375737.1"/>
    </source>
</evidence>
<evidence type="ECO:0000256" key="2">
    <source>
        <dbReference type="SAM" id="MobiDB-lite"/>
    </source>
</evidence>
<comment type="caution">
    <text evidence="4">The sequence shown here is derived from an EMBL/GenBank/DDBJ whole genome shotgun (WGS) entry which is preliminary data.</text>
</comment>
<keyword evidence="5" id="KW-1185">Reference proteome</keyword>